<dbReference type="InterPro" id="IPR039145">
    <property type="entry name" value="Ribosomal_mL40_metazoa/plant"/>
</dbReference>
<dbReference type="Gene3D" id="6.10.250.3440">
    <property type="match status" value="1"/>
</dbReference>
<sequence>MTKQFGIPVGNPPGRHAAQLQPNTPIQMTISLPQSGVTWVSPWPDPAARVFNNEDPVSQPDHPRGITPHGYHALIDAPAQCSSVTGPSIHACQAHWQTSVLALRLSLPMRSEPKKKKKKVDPKRDQMVKDRMRKKIKKLERVPPELIPIEDWVVPTKYLDDTRVRILPEVSEVESERRALLMKEWSRYKLGLHKAEMEAIGSALEAQRVALEELRLESEELYQAAVKRDQKLFPFESEGPCYTPPKSGYQAPEGKYNDITKVYTQVNK</sequence>
<keyword evidence="5" id="KW-0496">Mitochondrion</keyword>
<evidence type="ECO:0000256" key="6">
    <source>
        <dbReference type="ARBA" id="ARBA00023274"/>
    </source>
</evidence>
<dbReference type="AlphaFoldDB" id="A0A8X8BXZ4"/>
<dbReference type="InterPro" id="IPR019192">
    <property type="entry name" value="Ribosomal_mL40"/>
</dbReference>
<evidence type="ECO:0000256" key="3">
    <source>
        <dbReference type="ARBA" id="ARBA00022946"/>
    </source>
</evidence>
<feature type="non-terminal residue" evidence="9">
    <location>
        <position position="1"/>
    </location>
</feature>
<dbReference type="FunFam" id="6.10.250.3440:FF:000001">
    <property type="entry name" value="Mitochondrial ribosomal protein L40"/>
    <property type="match status" value="1"/>
</dbReference>
<dbReference type="EMBL" id="JAATIS010000094">
    <property type="protein sequence ID" value="KAG2470564.1"/>
    <property type="molecule type" value="Genomic_DNA"/>
</dbReference>
<name>A0A8X8BXZ4_POLSE</name>
<evidence type="ECO:0000256" key="1">
    <source>
        <dbReference type="ARBA" id="ARBA00004173"/>
    </source>
</evidence>
<evidence type="ECO:0000256" key="7">
    <source>
        <dbReference type="ARBA" id="ARBA00035192"/>
    </source>
</evidence>
<keyword evidence="10" id="KW-1185">Reference proteome</keyword>
<proteinExistence type="inferred from homology"/>
<gene>
    <name evidence="9" type="primary">Mrpl40</name>
    <name evidence="9" type="ORF">GTO96_0005432</name>
</gene>
<dbReference type="GO" id="GO:0005762">
    <property type="term" value="C:mitochondrial large ribosomal subunit"/>
    <property type="evidence" value="ECO:0007669"/>
    <property type="project" value="InterPro"/>
</dbReference>
<evidence type="ECO:0000256" key="4">
    <source>
        <dbReference type="ARBA" id="ARBA00022980"/>
    </source>
</evidence>
<accession>A0A8X8BXZ4</accession>
<protein>
    <recommendedName>
        <fullName evidence="7">Large ribosomal subunit protein mL40</fullName>
    </recommendedName>
    <alternativeName>
        <fullName evidence="8">39S ribosomal protein L40, mitochondrial</fullName>
    </alternativeName>
</protein>
<dbReference type="Pfam" id="PF09812">
    <property type="entry name" value="MRP-L28"/>
    <property type="match status" value="1"/>
</dbReference>
<reference evidence="9 10" key="1">
    <citation type="journal article" date="2021" name="Cell">
        <title>Tracing the genetic footprints of vertebrate landing in non-teleost ray-finned fishes.</title>
        <authorList>
            <person name="Bi X."/>
            <person name="Wang K."/>
            <person name="Yang L."/>
            <person name="Pan H."/>
            <person name="Jiang H."/>
            <person name="Wei Q."/>
            <person name="Fang M."/>
            <person name="Yu H."/>
            <person name="Zhu C."/>
            <person name="Cai Y."/>
            <person name="He Y."/>
            <person name="Gan X."/>
            <person name="Zeng H."/>
            <person name="Yu D."/>
            <person name="Zhu Y."/>
            <person name="Jiang H."/>
            <person name="Qiu Q."/>
            <person name="Yang H."/>
            <person name="Zhang Y.E."/>
            <person name="Wang W."/>
            <person name="Zhu M."/>
            <person name="He S."/>
            <person name="Zhang G."/>
        </authorList>
    </citation>
    <scope>NUCLEOTIDE SEQUENCE [LARGE SCALE GENOMIC DNA]</scope>
    <source>
        <strain evidence="9">Bchr_013</strain>
    </source>
</reference>
<keyword evidence="3" id="KW-0809">Transit peptide</keyword>
<organism evidence="9 10">
    <name type="scientific">Polypterus senegalus</name>
    <name type="common">Senegal bichir</name>
    <dbReference type="NCBI Taxonomy" id="55291"/>
    <lineage>
        <taxon>Eukaryota</taxon>
        <taxon>Metazoa</taxon>
        <taxon>Chordata</taxon>
        <taxon>Craniata</taxon>
        <taxon>Vertebrata</taxon>
        <taxon>Euteleostomi</taxon>
        <taxon>Actinopterygii</taxon>
        <taxon>Polypteriformes</taxon>
        <taxon>Polypteridae</taxon>
        <taxon>Polypterus</taxon>
    </lineage>
</organism>
<dbReference type="PANTHER" id="PTHR13359">
    <property type="entry name" value="39S RIBOSOMAL PROTEIN L40, MITOCHONDRIAL"/>
    <property type="match status" value="1"/>
</dbReference>
<keyword evidence="4" id="KW-0689">Ribosomal protein</keyword>
<dbReference type="Proteomes" id="UP000886611">
    <property type="component" value="Unassembled WGS sequence"/>
</dbReference>
<evidence type="ECO:0000256" key="2">
    <source>
        <dbReference type="ARBA" id="ARBA00009360"/>
    </source>
</evidence>
<comment type="similarity">
    <text evidence="2">Belongs to the mitochondrion-specific ribosomal protein mL40 family.</text>
</comment>
<evidence type="ECO:0000256" key="5">
    <source>
        <dbReference type="ARBA" id="ARBA00023128"/>
    </source>
</evidence>
<comment type="caution">
    <text evidence="9">The sequence shown here is derived from an EMBL/GenBank/DDBJ whole genome shotgun (WGS) entry which is preliminary data.</text>
</comment>
<keyword evidence="6" id="KW-0687">Ribonucleoprotein</keyword>
<feature type="non-terminal residue" evidence="9">
    <location>
        <position position="268"/>
    </location>
</feature>
<evidence type="ECO:0000313" key="10">
    <source>
        <dbReference type="Proteomes" id="UP000886611"/>
    </source>
</evidence>
<comment type="subcellular location">
    <subcellularLocation>
        <location evidence="1">Mitochondrion</location>
    </subcellularLocation>
</comment>
<dbReference type="PANTHER" id="PTHR13359:SF2">
    <property type="entry name" value="LARGE RIBOSOMAL SUBUNIT PROTEIN ML40"/>
    <property type="match status" value="1"/>
</dbReference>
<evidence type="ECO:0000256" key="8">
    <source>
        <dbReference type="ARBA" id="ARBA00083752"/>
    </source>
</evidence>
<evidence type="ECO:0000313" key="9">
    <source>
        <dbReference type="EMBL" id="KAG2470564.1"/>
    </source>
</evidence>